<organism evidence="1 2">
    <name type="scientific">Dendrobium catenatum</name>
    <dbReference type="NCBI Taxonomy" id="906689"/>
    <lineage>
        <taxon>Eukaryota</taxon>
        <taxon>Viridiplantae</taxon>
        <taxon>Streptophyta</taxon>
        <taxon>Embryophyta</taxon>
        <taxon>Tracheophyta</taxon>
        <taxon>Spermatophyta</taxon>
        <taxon>Magnoliopsida</taxon>
        <taxon>Liliopsida</taxon>
        <taxon>Asparagales</taxon>
        <taxon>Orchidaceae</taxon>
        <taxon>Epidendroideae</taxon>
        <taxon>Malaxideae</taxon>
        <taxon>Dendrobiinae</taxon>
        <taxon>Dendrobium</taxon>
    </lineage>
</organism>
<keyword evidence="2" id="KW-1185">Reference proteome</keyword>
<dbReference type="EMBL" id="KZ503342">
    <property type="protein sequence ID" value="PKU65417.1"/>
    <property type="molecule type" value="Genomic_DNA"/>
</dbReference>
<reference evidence="1 2" key="2">
    <citation type="journal article" date="2017" name="Nature">
        <title>The Apostasia genome and the evolution of orchids.</title>
        <authorList>
            <person name="Zhang G.Q."/>
            <person name="Liu K.W."/>
            <person name="Li Z."/>
            <person name="Lohaus R."/>
            <person name="Hsiao Y.Y."/>
            <person name="Niu S.C."/>
            <person name="Wang J.Y."/>
            <person name="Lin Y.C."/>
            <person name="Xu Q."/>
            <person name="Chen L.J."/>
            <person name="Yoshida K."/>
            <person name="Fujiwara S."/>
            <person name="Wang Z.W."/>
            <person name="Zhang Y.Q."/>
            <person name="Mitsuda N."/>
            <person name="Wang M."/>
            <person name="Liu G.H."/>
            <person name="Pecoraro L."/>
            <person name="Huang H.X."/>
            <person name="Xiao X.J."/>
            <person name="Lin M."/>
            <person name="Wu X.Y."/>
            <person name="Wu W.L."/>
            <person name="Chen Y.Y."/>
            <person name="Chang S.B."/>
            <person name="Sakamoto S."/>
            <person name="Ohme-Takagi M."/>
            <person name="Yagi M."/>
            <person name="Zeng S.J."/>
            <person name="Shen C.Y."/>
            <person name="Yeh C.M."/>
            <person name="Luo Y.B."/>
            <person name="Tsai W.C."/>
            <person name="Van de Peer Y."/>
            <person name="Liu Z.J."/>
        </authorList>
    </citation>
    <scope>NUCLEOTIDE SEQUENCE [LARGE SCALE GENOMIC DNA]</scope>
    <source>
        <tissue evidence="1">The whole plant</tissue>
    </source>
</reference>
<proteinExistence type="predicted"/>
<evidence type="ECO:0000313" key="1">
    <source>
        <dbReference type="EMBL" id="PKU65417.1"/>
    </source>
</evidence>
<accession>A0A2I0VPT5</accession>
<sequence>MTSLLPIRSMAPPLAFPLGPLFTIHESESSLASQPPHTPPLMLFPFQMHISSAKCNSLIRSSPS</sequence>
<evidence type="ECO:0000313" key="2">
    <source>
        <dbReference type="Proteomes" id="UP000233837"/>
    </source>
</evidence>
<dbReference type="Proteomes" id="UP000233837">
    <property type="component" value="Unassembled WGS sequence"/>
</dbReference>
<protein>
    <submittedName>
        <fullName evidence="1">Uncharacterized protein</fullName>
    </submittedName>
</protein>
<gene>
    <name evidence="1" type="ORF">MA16_Dca013562</name>
</gene>
<name>A0A2I0VPT5_9ASPA</name>
<reference evidence="1 2" key="1">
    <citation type="journal article" date="2016" name="Sci. Rep.">
        <title>The Dendrobium catenatum Lindl. genome sequence provides insights into polysaccharide synthase, floral development and adaptive evolution.</title>
        <authorList>
            <person name="Zhang G.Q."/>
            <person name="Xu Q."/>
            <person name="Bian C."/>
            <person name="Tsai W.C."/>
            <person name="Yeh C.M."/>
            <person name="Liu K.W."/>
            <person name="Yoshida K."/>
            <person name="Zhang L.S."/>
            <person name="Chang S.B."/>
            <person name="Chen F."/>
            <person name="Shi Y."/>
            <person name="Su Y.Y."/>
            <person name="Zhang Y.Q."/>
            <person name="Chen L.J."/>
            <person name="Yin Y."/>
            <person name="Lin M."/>
            <person name="Huang H."/>
            <person name="Deng H."/>
            <person name="Wang Z.W."/>
            <person name="Zhu S.L."/>
            <person name="Zhao X."/>
            <person name="Deng C."/>
            <person name="Niu S.C."/>
            <person name="Huang J."/>
            <person name="Wang M."/>
            <person name="Liu G.H."/>
            <person name="Yang H.J."/>
            <person name="Xiao X.J."/>
            <person name="Hsiao Y.Y."/>
            <person name="Wu W.L."/>
            <person name="Chen Y.Y."/>
            <person name="Mitsuda N."/>
            <person name="Ohme-Takagi M."/>
            <person name="Luo Y.B."/>
            <person name="Van de Peer Y."/>
            <person name="Liu Z.J."/>
        </authorList>
    </citation>
    <scope>NUCLEOTIDE SEQUENCE [LARGE SCALE GENOMIC DNA]</scope>
    <source>
        <tissue evidence="1">The whole plant</tissue>
    </source>
</reference>
<dbReference type="AlphaFoldDB" id="A0A2I0VPT5"/>